<evidence type="ECO:0000313" key="2">
    <source>
        <dbReference type="EMBL" id="NMK97231.1"/>
    </source>
</evidence>
<feature type="transmembrane region" description="Helical" evidence="1">
    <location>
        <begin position="35"/>
        <end position="54"/>
    </location>
</feature>
<keyword evidence="1" id="KW-0812">Transmembrane</keyword>
<keyword evidence="1" id="KW-0472">Membrane</keyword>
<comment type="caution">
    <text evidence="2">The sequence shown here is derived from an EMBL/GenBank/DDBJ whole genome shotgun (WGS) entry which is preliminary data.</text>
</comment>
<dbReference type="Proteomes" id="UP000550736">
    <property type="component" value="Unassembled WGS sequence"/>
</dbReference>
<gene>
    <name evidence="2" type="ORF">HHM13_03825</name>
</gene>
<feature type="transmembrane region" description="Helical" evidence="1">
    <location>
        <begin position="7"/>
        <end position="23"/>
    </location>
</feature>
<dbReference type="EMBL" id="JABBLX010000007">
    <property type="protein sequence ID" value="NMK97231.1"/>
    <property type="molecule type" value="Genomic_DNA"/>
</dbReference>
<name>A0A848EVX2_STACP</name>
<evidence type="ECO:0000313" key="3">
    <source>
        <dbReference type="Proteomes" id="UP000550736"/>
    </source>
</evidence>
<evidence type="ECO:0000256" key="1">
    <source>
        <dbReference type="SAM" id="Phobius"/>
    </source>
</evidence>
<accession>A0A848EVX2</accession>
<proteinExistence type="predicted"/>
<protein>
    <submittedName>
        <fullName evidence="2">Uncharacterized protein</fullName>
    </submittedName>
</protein>
<sequence>MTNIYKWWILIILSLILIGWLFFSIRYGNLAVEEVLIINVFFIIAYFLYLINYIRFNKS</sequence>
<dbReference type="AlphaFoldDB" id="A0A848EVX2"/>
<reference evidence="2 3" key="1">
    <citation type="submission" date="2020-04" db="EMBL/GenBank/DDBJ databases">
        <title>The Epidemiology and Molecular Characteristics of Linezolid-Resistant Staphylococcus capitis in Huashan Hospital, Shanghai.</title>
        <authorList>
            <person name="Ding L."/>
            <person name="Li P."/>
            <person name="Yang Y."/>
            <person name="Lin D."/>
            <person name="Xu X."/>
        </authorList>
    </citation>
    <scope>NUCLEOTIDE SEQUENCE [LARGE SCALE GENOMIC DNA]</scope>
    <source>
        <strain evidence="2 3">12-86</strain>
    </source>
</reference>
<organism evidence="2 3">
    <name type="scientific">Staphylococcus capitis</name>
    <dbReference type="NCBI Taxonomy" id="29388"/>
    <lineage>
        <taxon>Bacteria</taxon>
        <taxon>Bacillati</taxon>
        <taxon>Bacillota</taxon>
        <taxon>Bacilli</taxon>
        <taxon>Bacillales</taxon>
        <taxon>Staphylococcaceae</taxon>
        <taxon>Staphylococcus</taxon>
    </lineage>
</organism>
<dbReference type="RefSeq" id="WP_071813269.1">
    <property type="nucleotide sequence ID" value="NZ_JABBLX010000007.1"/>
</dbReference>
<keyword evidence="1" id="KW-1133">Transmembrane helix</keyword>